<dbReference type="Proteomes" id="UP000389128">
    <property type="component" value="Unassembled WGS sequence"/>
</dbReference>
<keyword evidence="2" id="KW-1185">Reference proteome</keyword>
<protein>
    <submittedName>
        <fullName evidence="1">ATPase</fullName>
    </submittedName>
</protein>
<organism evidence="1 2">
    <name type="scientific">Zoogloea oleivorans</name>
    <dbReference type="NCBI Taxonomy" id="1552750"/>
    <lineage>
        <taxon>Bacteria</taxon>
        <taxon>Pseudomonadati</taxon>
        <taxon>Pseudomonadota</taxon>
        <taxon>Betaproteobacteria</taxon>
        <taxon>Rhodocyclales</taxon>
        <taxon>Zoogloeaceae</taxon>
        <taxon>Zoogloea</taxon>
    </lineage>
</organism>
<accession>A0A6C2CMT6</accession>
<dbReference type="AlphaFoldDB" id="A0A6C2CMT6"/>
<gene>
    <name evidence="1" type="ORF">ETQ85_19145</name>
</gene>
<dbReference type="OrthoDB" id="9785278at2"/>
<evidence type="ECO:0000313" key="2">
    <source>
        <dbReference type="Proteomes" id="UP000389128"/>
    </source>
</evidence>
<dbReference type="EMBL" id="SDKK01000021">
    <property type="protein sequence ID" value="TYC54345.1"/>
    <property type="molecule type" value="Genomic_DNA"/>
</dbReference>
<reference evidence="1 2" key="1">
    <citation type="submission" date="2019-01" db="EMBL/GenBank/DDBJ databases">
        <title>Zoogloea oleivorans genome sequencing and assembly.</title>
        <authorList>
            <person name="Tancsics A."/>
            <person name="Farkas M."/>
            <person name="Kriszt B."/>
            <person name="Maroti G."/>
            <person name="Horvath B."/>
        </authorList>
    </citation>
    <scope>NUCLEOTIDE SEQUENCE [LARGE SCALE GENOMIC DNA]</scope>
    <source>
        <strain evidence="1 2">Buc</strain>
    </source>
</reference>
<proteinExistence type="predicted"/>
<dbReference type="InterPro" id="IPR047706">
    <property type="entry name" value="BCAM0308-like"/>
</dbReference>
<sequence>MSNIAIPPGFHPVRPDRIFPAKKHDAYKTREQLPDPTACLHCHAVFSQGHWTWNSIPDNANYTICPACHRENDRCPAGIVTLTGPFFAVHRSEIMGLLRNEELCARQHDPLKRIMSVEHQDGGVIVTTTDTHLARAIGEAIHHAYRGDFQLHYNPEEEILRVHWAR</sequence>
<evidence type="ECO:0000313" key="1">
    <source>
        <dbReference type="EMBL" id="TYC54345.1"/>
    </source>
</evidence>
<dbReference type="RefSeq" id="WP_148580694.1">
    <property type="nucleotide sequence ID" value="NZ_JAVEUW010000003.1"/>
</dbReference>
<dbReference type="NCBIfam" id="NF040826">
    <property type="entry name" value="lxa_BCAM0308"/>
    <property type="match status" value="1"/>
</dbReference>
<comment type="caution">
    <text evidence="1">The sequence shown here is derived from an EMBL/GenBank/DDBJ whole genome shotgun (WGS) entry which is preliminary data.</text>
</comment>
<name>A0A6C2CMT6_9RHOO</name>